<organism evidence="6 7">
    <name type="scientific">Mucor circinelloides f. circinelloides (strain 1006PhL)</name>
    <name type="common">Mucormycosis agent</name>
    <name type="synonym">Calyptromyces circinelloides</name>
    <dbReference type="NCBI Taxonomy" id="1220926"/>
    <lineage>
        <taxon>Eukaryota</taxon>
        <taxon>Fungi</taxon>
        <taxon>Fungi incertae sedis</taxon>
        <taxon>Mucoromycota</taxon>
        <taxon>Mucoromycotina</taxon>
        <taxon>Mucoromycetes</taxon>
        <taxon>Mucorales</taxon>
        <taxon>Mucorineae</taxon>
        <taxon>Mucoraceae</taxon>
        <taxon>Mucor</taxon>
    </lineage>
</organism>
<feature type="compositionally biased region" description="Basic and acidic residues" evidence="4">
    <location>
        <begin position="18"/>
        <end position="39"/>
    </location>
</feature>
<dbReference type="InterPro" id="IPR051651">
    <property type="entry name" value="DMTF1_DNA-bind_reg"/>
</dbReference>
<dbReference type="PANTHER" id="PTHR46380">
    <property type="entry name" value="CYCLIN-D-BINDING MYB-LIKE TRANSCRIPTION FACTOR 1"/>
    <property type="match status" value="1"/>
</dbReference>
<dbReference type="CDD" id="cd00167">
    <property type="entry name" value="SANT"/>
    <property type="match status" value="1"/>
</dbReference>
<dbReference type="Gene3D" id="1.10.10.60">
    <property type="entry name" value="Homeodomain-like"/>
    <property type="match status" value="1"/>
</dbReference>
<evidence type="ECO:0000313" key="7">
    <source>
        <dbReference type="Proteomes" id="UP000014254"/>
    </source>
</evidence>
<feature type="region of interest" description="Disordered" evidence="4">
    <location>
        <begin position="1"/>
        <end position="203"/>
    </location>
</feature>
<dbReference type="GO" id="GO:0000981">
    <property type="term" value="F:DNA-binding transcription factor activity, RNA polymerase II-specific"/>
    <property type="evidence" value="ECO:0007669"/>
    <property type="project" value="TreeGrafter"/>
</dbReference>
<dbReference type="PANTHER" id="PTHR46380:SF2">
    <property type="entry name" value="CYCLIN-D-BINDING MYB-LIKE TRANSCRIPTION FACTOR 1"/>
    <property type="match status" value="1"/>
</dbReference>
<dbReference type="OrthoDB" id="39591at2759"/>
<comment type="subcellular location">
    <subcellularLocation>
        <location evidence="1">Nucleus</location>
    </subcellularLocation>
</comment>
<feature type="compositionally biased region" description="Low complexity" evidence="4">
    <location>
        <begin position="186"/>
        <end position="199"/>
    </location>
</feature>
<name>S2JFW5_MUCC1</name>
<keyword evidence="2" id="KW-0238">DNA-binding</keyword>
<evidence type="ECO:0000259" key="5">
    <source>
        <dbReference type="PROSITE" id="PS51294"/>
    </source>
</evidence>
<evidence type="ECO:0000256" key="2">
    <source>
        <dbReference type="ARBA" id="ARBA00023125"/>
    </source>
</evidence>
<dbReference type="InterPro" id="IPR009057">
    <property type="entry name" value="Homeodomain-like_sf"/>
</dbReference>
<evidence type="ECO:0000256" key="4">
    <source>
        <dbReference type="SAM" id="MobiDB-lite"/>
    </source>
</evidence>
<evidence type="ECO:0000313" key="6">
    <source>
        <dbReference type="EMBL" id="EPB89201.1"/>
    </source>
</evidence>
<feature type="compositionally biased region" description="Polar residues" evidence="4">
    <location>
        <begin position="107"/>
        <end position="123"/>
    </location>
</feature>
<feature type="compositionally biased region" description="Basic and acidic residues" evidence="4">
    <location>
        <begin position="94"/>
        <end position="104"/>
    </location>
</feature>
<reference evidence="7" key="1">
    <citation type="submission" date="2013-05" db="EMBL/GenBank/DDBJ databases">
        <title>The Genome sequence of Mucor circinelloides f. circinelloides 1006PhL.</title>
        <authorList>
            <consortium name="The Broad Institute Genomics Platform"/>
            <person name="Cuomo C."/>
            <person name="Earl A."/>
            <person name="Findley K."/>
            <person name="Lee S.C."/>
            <person name="Walker B."/>
            <person name="Young S."/>
            <person name="Zeng Q."/>
            <person name="Gargeya S."/>
            <person name="Fitzgerald M."/>
            <person name="Haas B."/>
            <person name="Abouelleil A."/>
            <person name="Allen A.W."/>
            <person name="Alvarado L."/>
            <person name="Arachchi H.M."/>
            <person name="Berlin A.M."/>
            <person name="Chapman S.B."/>
            <person name="Gainer-Dewar J."/>
            <person name="Goldberg J."/>
            <person name="Griggs A."/>
            <person name="Gujja S."/>
            <person name="Hansen M."/>
            <person name="Howarth C."/>
            <person name="Imamovic A."/>
            <person name="Ireland A."/>
            <person name="Larimer J."/>
            <person name="McCowan C."/>
            <person name="Murphy C."/>
            <person name="Pearson M."/>
            <person name="Poon T.W."/>
            <person name="Priest M."/>
            <person name="Roberts A."/>
            <person name="Saif S."/>
            <person name="Shea T."/>
            <person name="Sisk P."/>
            <person name="Sykes S."/>
            <person name="Wortman J."/>
            <person name="Nusbaum C."/>
            <person name="Birren B."/>
        </authorList>
    </citation>
    <scope>NUCLEOTIDE SEQUENCE [LARGE SCALE GENOMIC DNA]</scope>
    <source>
        <strain evidence="7">1006PhL</strain>
    </source>
</reference>
<dbReference type="GO" id="GO:0005634">
    <property type="term" value="C:nucleus"/>
    <property type="evidence" value="ECO:0007669"/>
    <property type="project" value="UniProtKB-SubCell"/>
</dbReference>
<sequence length="562" mass="64919">MATNKRRKMRPNNVIALERAKTESLLKESKQKKKDDNEPKTTVYLSASDSDETDNECSSMRSRPTKRKAPISKKSCAVKASEIMPSSDSDEADNEQKPAKKAKQELPQLQPTLNVTDSVISASDSDETGDEHMVKPEPMSTDSKQLSKEAPPSSSTSAKPTTVKARFPRRTDKYIQDSSDEEVDEANQNTSSNASTTSNRKFRESVIKRNHLVGNRLSFRRRGEYDESKPPAVNLSKRLNDSFLPNVQEDIFVSDSDSEPDSGVDYETFDFPSWQRTLTWNRKPEEDPWPKQRRFGYSDKLKLEKRIKKICKRENMTFQEAQEIFSSGKRREHLKFFQKIAAVFPNIPLYLLVKRLKETYHVKRNSAPWTKEEIDQLEDLIKIHGNNAELLSTLMNRSPKNINDFIFNHKSAKKAAARWTKEEDELLAKVMAKEKKNAAGRVSFLAAEPFFPERSQKQIYARYYNIRHRIQPDGTLVENRAATPVEELEYLKSLLKQVNDHDLIEESQLDYAKERGFIKPTFYLNSRANIKGFEKMNIRDILTELIRRQEKIVESRRQEGLL</sequence>
<keyword evidence="7" id="KW-1185">Reference proteome</keyword>
<dbReference type="OMA" id="RTDANCC"/>
<dbReference type="InterPro" id="IPR001005">
    <property type="entry name" value="SANT/Myb"/>
</dbReference>
<feature type="compositionally biased region" description="Low complexity" evidence="4">
    <location>
        <begin position="148"/>
        <end position="165"/>
    </location>
</feature>
<dbReference type="SMART" id="SM00717">
    <property type="entry name" value="SANT"/>
    <property type="match status" value="2"/>
</dbReference>
<proteinExistence type="predicted"/>
<dbReference type="EMBL" id="KE123938">
    <property type="protein sequence ID" value="EPB89201.1"/>
    <property type="molecule type" value="Genomic_DNA"/>
</dbReference>
<protein>
    <recommendedName>
        <fullName evidence="5">HTH myb-type domain-containing protein</fullName>
    </recommendedName>
</protein>
<evidence type="ECO:0000256" key="1">
    <source>
        <dbReference type="ARBA" id="ARBA00004123"/>
    </source>
</evidence>
<feature type="domain" description="HTH myb-type" evidence="5">
    <location>
        <begin position="361"/>
        <end position="414"/>
    </location>
</feature>
<feature type="compositionally biased region" description="Basic residues" evidence="4">
    <location>
        <begin position="1"/>
        <end position="10"/>
    </location>
</feature>
<dbReference type="InterPro" id="IPR017930">
    <property type="entry name" value="Myb_dom"/>
</dbReference>
<accession>S2JFW5</accession>
<dbReference type="SUPFAM" id="SSF46689">
    <property type="entry name" value="Homeodomain-like"/>
    <property type="match status" value="2"/>
</dbReference>
<dbReference type="PROSITE" id="PS51294">
    <property type="entry name" value="HTH_MYB"/>
    <property type="match status" value="1"/>
</dbReference>
<dbReference type="VEuPathDB" id="FungiDB:HMPREF1544_03941"/>
<keyword evidence="3" id="KW-0539">Nucleus</keyword>
<gene>
    <name evidence="6" type="ORF">HMPREF1544_03941</name>
</gene>
<dbReference type="AlphaFoldDB" id="S2JFW5"/>
<evidence type="ECO:0000256" key="3">
    <source>
        <dbReference type="ARBA" id="ARBA00023242"/>
    </source>
</evidence>
<dbReference type="GO" id="GO:0000978">
    <property type="term" value="F:RNA polymerase II cis-regulatory region sequence-specific DNA binding"/>
    <property type="evidence" value="ECO:0007669"/>
    <property type="project" value="TreeGrafter"/>
</dbReference>
<dbReference type="STRING" id="1220926.S2JFW5"/>
<dbReference type="eggNOG" id="ENOG502TA21">
    <property type="taxonomic scope" value="Eukaryota"/>
</dbReference>
<dbReference type="InParanoid" id="S2JFW5"/>
<dbReference type="Proteomes" id="UP000014254">
    <property type="component" value="Unassembled WGS sequence"/>
</dbReference>